<dbReference type="GO" id="GO:0005886">
    <property type="term" value="C:plasma membrane"/>
    <property type="evidence" value="ECO:0007669"/>
    <property type="project" value="UniProtKB-SubCell"/>
</dbReference>
<dbReference type="NCBIfam" id="TIGR03423">
    <property type="entry name" value="pbp2_mrdA"/>
    <property type="match status" value="1"/>
</dbReference>
<keyword evidence="12" id="KW-0472">Membrane</keyword>
<evidence type="ECO:0000259" key="14">
    <source>
        <dbReference type="Pfam" id="PF00905"/>
    </source>
</evidence>
<keyword evidence="10" id="KW-0573">Peptidoglycan synthesis</keyword>
<keyword evidence="8" id="KW-0378">Hydrolase</keyword>
<keyword evidence="9" id="KW-0133">Cell shape</keyword>
<dbReference type="GO" id="GO:0009252">
    <property type="term" value="P:peptidoglycan biosynthetic process"/>
    <property type="evidence" value="ECO:0007669"/>
    <property type="project" value="UniProtKB-KW"/>
</dbReference>
<dbReference type="SUPFAM" id="SSF56601">
    <property type="entry name" value="beta-lactamase/transpeptidase-like"/>
    <property type="match status" value="1"/>
</dbReference>
<evidence type="ECO:0000256" key="8">
    <source>
        <dbReference type="ARBA" id="ARBA00022801"/>
    </source>
</evidence>
<dbReference type="Gene3D" id="3.90.1310.10">
    <property type="entry name" value="Penicillin-binding protein 2a (Domain 2)"/>
    <property type="match status" value="1"/>
</dbReference>
<sequence>MFFGLGLRLFYLQIVRADAFEDLSDKNKFRIVSIPARRGDIYDRNMTVLATSKPVFSVSLTSAEIPEKEDVARKLAEILNDPEITQESILQSMEDQNRGYEPVTIKRLPYDEGIQMVTRIEEHREELPGVTIREEPMRYYPLGSEAGHILGTVGLISQDELDSLEEFNYGMNDWIGKTGLEKVFEHFQVGNKEIGLRGKDGADQVEVNAKHQPVSTWSHKDPVPGNSLVLTLDAKLQSVLEKSLAETLAKVQEQNPKATAGAGVLINVKTGAILAMASAPSLDPNDFSNGLSKDKVSYYWDEKLKPTFNRAISGTYPPGSTFKPLTAVAALSSGKVNDQDTVYCGPSAWVRPRARCTAVHGSVNLYSAMKVSCNTYFQEMGYRAGIEQLYKTGKEMGLGQLTGIELPGEVQGLLPNKEWKESSFTGWESTWRPYDTFYMSMGQGYNLYTPIQLANYIATLANGGTHMKPYLVDKIYSPDNKLLYQFKPKELNKISASPEILTEVRKAMSSVTDPGGTAYSLFKEFPPEIKVAAKTGTAQTGLAGDDKDKDYHGLFVAFAPYDDPEVAFAGIIEYGYHGSSSAGYVAKAVLEEYFGLKREPIPDTLPLNMGVE</sequence>
<dbReference type="Gene3D" id="3.40.710.10">
    <property type="entry name" value="DD-peptidase/beta-lactamase superfamily"/>
    <property type="match status" value="1"/>
</dbReference>
<keyword evidence="17" id="KW-1185">Reference proteome</keyword>
<dbReference type="InterPro" id="IPR012338">
    <property type="entry name" value="Beta-lactam/transpept-like"/>
</dbReference>
<evidence type="ECO:0000256" key="3">
    <source>
        <dbReference type="ARBA" id="ARBA00007171"/>
    </source>
</evidence>
<reference evidence="16 17" key="1">
    <citation type="submission" date="2016-10" db="EMBL/GenBank/DDBJ databases">
        <title>Complete Genome Sequence of Peptococcaceae strain DCMF.</title>
        <authorList>
            <person name="Edwards R.J."/>
            <person name="Holland S.I."/>
            <person name="Deshpande N.P."/>
            <person name="Wong Y.K."/>
            <person name="Ertan H."/>
            <person name="Manefield M."/>
            <person name="Russell T.L."/>
            <person name="Lee M.J."/>
        </authorList>
    </citation>
    <scope>NUCLEOTIDE SEQUENCE [LARGE SCALE GENOMIC DNA]</scope>
    <source>
        <strain evidence="16 17">DCMF</strain>
    </source>
</reference>
<protein>
    <submittedName>
        <fullName evidence="16">Penicillin-binding protein 2</fullName>
    </submittedName>
</protein>
<keyword evidence="7" id="KW-0812">Transmembrane</keyword>
<dbReference type="PANTHER" id="PTHR30627:SF2">
    <property type="entry name" value="PEPTIDOGLYCAN D,D-TRANSPEPTIDASE MRDA"/>
    <property type="match status" value="1"/>
</dbReference>
<evidence type="ECO:0000259" key="15">
    <source>
        <dbReference type="Pfam" id="PF03717"/>
    </source>
</evidence>
<dbReference type="InterPro" id="IPR050515">
    <property type="entry name" value="Beta-lactam/transpept"/>
</dbReference>
<keyword evidence="11" id="KW-1133">Transmembrane helix</keyword>
<keyword evidence="5" id="KW-0997">Cell inner membrane</keyword>
<dbReference type="PANTHER" id="PTHR30627">
    <property type="entry name" value="PEPTIDOGLYCAN D,D-TRANSPEPTIDASE"/>
    <property type="match status" value="1"/>
</dbReference>
<evidence type="ECO:0000256" key="7">
    <source>
        <dbReference type="ARBA" id="ARBA00022692"/>
    </source>
</evidence>
<dbReference type="SUPFAM" id="SSF56519">
    <property type="entry name" value="Penicillin binding protein dimerisation domain"/>
    <property type="match status" value="1"/>
</dbReference>
<evidence type="ECO:0000256" key="6">
    <source>
        <dbReference type="ARBA" id="ARBA00022670"/>
    </source>
</evidence>
<dbReference type="InterPro" id="IPR005311">
    <property type="entry name" value="PBP_dimer"/>
</dbReference>
<evidence type="ECO:0000256" key="11">
    <source>
        <dbReference type="ARBA" id="ARBA00022989"/>
    </source>
</evidence>
<evidence type="ECO:0000256" key="12">
    <source>
        <dbReference type="ARBA" id="ARBA00023136"/>
    </source>
</evidence>
<organism evidence="16 17">
    <name type="scientific">Formimonas warabiya</name>
    <dbReference type="NCBI Taxonomy" id="1761012"/>
    <lineage>
        <taxon>Bacteria</taxon>
        <taxon>Bacillati</taxon>
        <taxon>Bacillota</taxon>
        <taxon>Clostridia</taxon>
        <taxon>Eubacteriales</taxon>
        <taxon>Peptococcaceae</taxon>
        <taxon>Candidatus Formimonas</taxon>
    </lineage>
</organism>
<evidence type="ECO:0000256" key="10">
    <source>
        <dbReference type="ARBA" id="ARBA00022984"/>
    </source>
</evidence>
<dbReference type="InterPro" id="IPR036138">
    <property type="entry name" value="PBP_dimer_sf"/>
</dbReference>
<feature type="domain" description="Penicillin-binding protein dimerisation" evidence="15">
    <location>
        <begin position="34"/>
        <end position="215"/>
    </location>
</feature>
<accession>A0A3G1L1N8</accession>
<dbReference type="InterPro" id="IPR017790">
    <property type="entry name" value="Penicillin-binding_protein_2"/>
</dbReference>
<dbReference type="OrthoDB" id="9804124at2"/>
<dbReference type="EMBL" id="CP017634">
    <property type="protein sequence ID" value="ATW28571.1"/>
    <property type="molecule type" value="Genomic_DNA"/>
</dbReference>
<evidence type="ECO:0000256" key="9">
    <source>
        <dbReference type="ARBA" id="ARBA00022960"/>
    </source>
</evidence>
<dbReference type="Pfam" id="PF03717">
    <property type="entry name" value="PBP_dimer"/>
    <property type="match status" value="1"/>
</dbReference>
<dbReference type="GO" id="GO:0071555">
    <property type="term" value="P:cell wall organization"/>
    <property type="evidence" value="ECO:0007669"/>
    <property type="project" value="UniProtKB-KW"/>
</dbReference>
<evidence type="ECO:0000256" key="4">
    <source>
        <dbReference type="ARBA" id="ARBA00022475"/>
    </source>
</evidence>
<evidence type="ECO:0000256" key="13">
    <source>
        <dbReference type="ARBA" id="ARBA00023316"/>
    </source>
</evidence>
<comment type="subcellular location">
    <subcellularLocation>
        <location evidence="2">Cell membrane</location>
    </subcellularLocation>
    <subcellularLocation>
        <location evidence="1">Membrane</location>
        <topology evidence="1">Single-pass membrane protein</topology>
    </subcellularLocation>
</comment>
<gene>
    <name evidence="16" type="ORF">DCMF_12540</name>
</gene>
<feature type="domain" description="Penicillin-binding protein transpeptidase" evidence="14">
    <location>
        <begin position="261"/>
        <end position="591"/>
    </location>
</feature>
<evidence type="ECO:0000313" key="16">
    <source>
        <dbReference type="EMBL" id="ATW28571.1"/>
    </source>
</evidence>
<dbReference type="GO" id="GO:0008360">
    <property type="term" value="P:regulation of cell shape"/>
    <property type="evidence" value="ECO:0007669"/>
    <property type="project" value="UniProtKB-KW"/>
</dbReference>
<keyword evidence="6" id="KW-0645">Protease</keyword>
<dbReference type="GO" id="GO:0009002">
    <property type="term" value="F:serine-type D-Ala-D-Ala carboxypeptidase activity"/>
    <property type="evidence" value="ECO:0007669"/>
    <property type="project" value="InterPro"/>
</dbReference>
<evidence type="ECO:0000256" key="1">
    <source>
        <dbReference type="ARBA" id="ARBA00004167"/>
    </source>
</evidence>
<dbReference type="InterPro" id="IPR001460">
    <property type="entry name" value="PCN-bd_Tpept"/>
</dbReference>
<dbReference type="Proteomes" id="UP000323521">
    <property type="component" value="Chromosome"/>
</dbReference>
<evidence type="ECO:0000313" key="17">
    <source>
        <dbReference type="Proteomes" id="UP000323521"/>
    </source>
</evidence>
<name>A0A3G1L1N8_FORW1</name>
<keyword evidence="4" id="KW-1003">Cell membrane</keyword>
<keyword evidence="13" id="KW-0961">Cell wall biogenesis/degradation</keyword>
<dbReference type="AlphaFoldDB" id="A0A3G1L1N8"/>
<dbReference type="KEGG" id="fwa:DCMF_12540"/>
<dbReference type="GO" id="GO:0071972">
    <property type="term" value="F:peptidoglycan L,D-transpeptidase activity"/>
    <property type="evidence" value="ECO:0007669"/>
    <property type="project" value="TreeGrafter"/>
</dbReference>
<proteinExistence type="inferred from homology"/>
<evidence type="ECO:0000256" key="5">
    <source>
        <dbReference type="ARBA" id="ARBA00022519"/>
    </source>
</evidence>
<evidence type="ECO:0000256" key="2">
    <source>
        <dbReference type="ARBA" id="ARBA00004236"/>
    </source>
</evidence>
<dbReference type="Pfam" id="PF00905">
    <property type="entry name" value="Transpeptidase"/>
    <property type="match status" value="1"/>
</dbReference>
<dbReference type="GO" id="GO:0008658">
    <property type="term" value="F:penicillin binding"/>
    <property type="evidence" value="ECO:0007669"/>
    <property type="project" value="InterPro"/>
</dbReference>
<dbReference type="GO" id="GO:0006508">
    <property type="term" value="P:proteolysis"/>
    <property type="evidence" value="ECO:0007669"/>
    <property type="project" value="UniProtKB-KW"/>
</dbReference>
<comment type="similarity">
    <text evidence="3">Belongs to the transpeptidase family.</text>
</comment>